<feature type="transmembrane region" description="Helical" evidence="6">
    <location>
        <begin position="205"/>
        <end position="224"/>
    </location>
</feature>
<dbReference type="GO" id="GO:0005886">
    <property type="term" value="C:plasma membrane"/>
    <property type="evidence" value="ECO:0007669"/>
    <property type="project" value="UniProtKB-SubCell"/>
</dbReference>
<evidence type="ECO:0000256" key="1">
    <source>
        <dbReference type="ARBA" id="ARBA00004651"/>
    </source>
</evidence>
<feature type="transmembrane region" description="Helical" evidence="6">
    <location>
        <begin position="137"/>
        <end position="161"/>
    </location>
</feature>
<dbReference type="OrthoDB" id="6422868at2759"/>
<dbReference type="Proteomes" id="UP000887013">
    <property type="component" value="Unassembled WGS sequence"/>
</dbReference>
<evidence type="ECO:0000256" key="4">
    <source>
        <dbReference type="ARBA" id="ARBA00022989"/>
    </source>
</evidence>
<evidence type="ECO:0000313" key="8">
    <source>
        <dbReference type="Proteomes" id="UP000887013"/>
    </source>
</evidence>
<comment type="caution">
    <text evidence="7">The sequence shown here is derived from an EMBL/GenBank/DDBJ whole genome shotgun (WGS) entry which is preliminary data.</text>
</comment>
<keyword evidence="4 6" id="KW-1133">Transmembrane helix</keyword>
<evidence type="ECO:0008006" key="9">
    <source>
        <dbReference type="Google" id="ProtNLM"/>
    </source>
</evidence>
<dbReference type="AlphaFoldDB" id="A0A8X6I3A3"/>
<dbReference type="EMBL" id="BMAW01087326">
    <property type="protein sequence ID" value="GFS29061.1"/>
    <property type="molecule type" value="Genomic_DNA"/>
</dbReference>
<dbReference type="Pfam" id="PF08395">
    <property type="entry name" value="7tm_7"/>
    <property type="match status" value="1"/>
</dbReference>
<keyword evidence="2" id="KW-1003">Cell membrane</keyword>
<feature type="transmembrane region" description="Helical" evidence="6">
    <location>
        <begin position="324"/>
        <end position="343"/>
    </location>
</feature>
<feature type="transmembrane region" description="Helical" evidence="6">
    <location>
        <begin position="75"/>
        <end position="99"/>
    </location>
</feature>
<organism evidence="7 8">
    <name type="scientific">Nephila pilipes</name>
    <name type="common">Giant wood spider</name>
    <name type="synonym">Nephila maculata</name>
    <dbReference type="NCBI Taxonomy" id="299642"/>
    <lineage>
        <taxon>Eukaryota</taxon>
        <taxon>Metazoa</taxon>
        <taxon>Ecdysozoa</taxon>
        <taxon>Arthropoda</taxon>
        <taxon>Chelicerata</taxon>
        <taxon>Arachnida</taxon>
        <taxon>Araneae</taxon>
        <taxon>Araneomorphae</taxon>
        <taxon>Entelegynae</taxon>
        <taxon>Araneoidea</taxon>
        <taxon>Nephilidae</taxon>
        <taxon>Nephila</taxon>
    </lineage>
</organism>
<keyword evidence="8" id="KW-1185">Reference proteome</keyword>
<evidence type="ECO:0000256" key="6">
    <source>
        <dbReference type="SAM" id="Phobius"/>
    </source>
</evidence>
<reference evidence="7" key="1">
    <citation type="submission" date="2020-08" db="EMBL/GenBank/DDBJ databases">
        <title>Multicomponent nature underlies the extraordinary mechanical properties of spider dragline silk.</title>
        <authorList>
            <person name="Kono N."/>
            <person name="Nakamura H."/>
            <person name="Mori M."/>
            <person name="Yoshida Y."/>
            <person name="Ohtoshi R."/>
            <person name="Malay A.D."/>
            <person name="Moran D.A.P."/>
            <person name="Tomita M."/>
            <person name="Numata K."/>
            <person name="Arakawa K."/>
        </authorList>
    </citation>
    <scope>NUCLEOTIDE SEQUENCE</scope>
</reference>
<evidence type="ECO:0000256" key="3">
    <source>
        <dbReference type="ARBA" id="ARBA00022692"/>
    </source>
</evidence>
<evidence type="ECO:0000313" key="7">
    <source>
        <dbReference type="EMBL" id="GFS29061.1"/>
    </source>
</evidence>
<dbReference type="InterPro" id="IPR013604">
    <property type="entry name" value="7TM_chemorcpt"/>
</dbReference>
<gene>
    <name evidence="7" type="primary">AVEN_124248_1</name>
    <name evidence="7" type="ORF">NPIL_502561</name>
</gene>
<evidence type="ECO:0000256" key="5">
    <source>
        <dbReference type="ARBA" id="ARBA00023136"/>
    </source>
</evidence>
<comment type="subcellular location">
    <subcellularLocation>
        <location evidence="1">Cell membrane</location>
        <topology evidence="1">Multi-pass membrane protein</topology>
    </subcellularLocation>
</comment>
<sequence length="344" mass="39025">MCWIIYIFYIIGSIVTGDILESVSRSVNGKVARRSLDISAFFIWRVMTIRKKQVSHLLHDVENLISNKNKGIPKLWIITGIIITIVIPLASSMCLAIPFRDERDCRIFVKHHSFGFDLVNEGSNCDVLLIEFLIRQLFVYTLRTAVTVVYVIICCTLRNILNTHSELGAKRVTNPNAEIDYAYFKSYMQKQDSVLSVLKSFEKTMSLPIFLIVSSDFMAIIYGVVKLDPLNNIPEHKLSMKRFIPGIIFISLRGVASFLSISFAASEVHEASKNATDVEKAMLKQILISREKANIQKAVSFKILHSSPPFILSAWGIFRFTKSLFLSVFGNVLTYSLLIMQILK</sequence>
<keyword evidence="3 6" id="KW-0812">Transmembrane</keyword>
<name>A0A8X6I3A3_NEPPI</name>
<feature type="transmembrane region" description="Helical" evidence="6">
    <location>
        <begin position="244"/>
        <end position="265"/>
    </location>
</feature>
<feature type="transmembrane region" description="Helical" evidence="6">
    <location>
        <begin position="6"/>
        <end position="24"/>
    </location>
</feature>
<keyword evidence="5 6" id="KW-0472">Membrane</keyword>
<proteinExistence type="predicted"/>
<protein>
    <recommendedName>
        <fullName evidence="9">Gustatory receptor</fullName>
    </recommendedName>
</protein>
<evidence type="ECO:0000256" key="2">
    <source>
        <dbReference type="ARBA" id="ARBA00022475"/>
    </source>
</evidence>
<dbReference type="GO" id="GO:0050909">
    <property type="term" value="P:sensory perception of taste"/>
    <property type="evidence" value="ECO:0007669"/>
    <property type="project" value="InterPro"/>
</dbReference>
<accession>A0A8X6I3A3</accession>